<protein>
    <recommendedName>
        <fullName evidence="6">Ribosomal processing cysteine protease Prp</fullName>
    </recommendedName>
</protein>
<evidence type="ECO:0000256" key="1">
    <source>
        <dbReference type="ARBA" id="ARBA00022517"/>
    </source>
</evidence>
<organism evidence="7 8">
    <name type="scientific">Virgibacillus necropolis</name>
    <dbReference type="NCBI Taxonomy" id="163877"/>
    <lineage>
        <taxon>Bacteria</taxon>
        <taxon>Bacillati</taxon>
        <taxon>Bacillota</taxon>
        <taxon>Bacilli</taxon>
        <taxon>Bacillales</taxon>
        <taxon>Bacillaceae</taxon>
        <taxon>Virgibacillus</taxon>
    </lineage>
</organism>
<dbReference type="SUPFAM" id="SSF118010">
    <property type="entry name" value="TM1457-like"/>
    <property type="match status" value="1"/>
</dbReference>
<dbReference type="Pfam" id="PF04327">
    <property type="entry name" value="Peptidase_Prp"/>
    <property type="match status" value="1"/>
</dbReference>
<evidence type="ECO:0000313" key="7">
    <source>
        <dbReference type="EMBL" id="ASN05109.1"/>
    </source>
</evidence>
<dbReference type="InterPro" id="IPR007422">
    <property type="entry name" value="Peptidase_Prp"/>
</dbReference>
<sequence length="109" mass="12169">MIQVTVYRKKNQIDAFKISGHADSGPYGYDLVCAGVSAVSFGAINGVMRLCDTNLDIQQAGEGGYLHVSLPNHLHKNEMEKMQVLFESMIISLETIEQEYSQFIKIQSK</sequence>
<keyword evidence="8" id="KW-1185">Reference proteome</keyword>
<keyword evidence="4" id="KW-0788">Thiol protease</keyword>
<keyword evidence="2" id="KW-0645">Protease</keyword>
<dbReference type="NCBIfam" id="NF011126">
    <property type="entry name" value="PRK14553.1-6"/>
    <property type="match status" value="1"/>
</dbReference>
<dbReference type="AlphaFoldDB" id="A0A221MBX5"/>
<evidence type="ECO:0000256" key="6">
    <source>
        <dbReference type="ARBA" id="ARBA00044538"/>
    </source>
</evidence>
<dbReference type="CDD" id="cd16332">
    <property type="entry name" value="Prp-like"/>
    <property type="match status" value="1"/>
</dbReference>
<proteinExistence type="inferred from homology"/>
<evidence type="ECO:0000256" key="4">
    <source>
        <dbReference type="ARBA" id="ARBA00022807"/>
    </source>
</evidence>
<accession>A0A221MBX5</accession>
<evidence type="ECO:0000256" key="2">
    <source>
        <dbReference type="ARBA" id="ARBA00022670"/>
    </source>
</evidence>
<reference evidence="7 8" key="1">
    <citation type="journal article" date="2003" name="Int. J. Syst. Evol. Microbiol.">
        <title>Virgibacillus carmonensis sp. nov., Virgibacillus necropolis sp. nov. and Virgibacillus picturae sp. nov., three novel species isolated from deteriorated mural paintings, transfer of the species of the genus salibacillus to Virgibacillus, as Virgibacillus marismortui comb. nov. and Virgibacillus salexigens comb. nov., and emended description of the genus Virgibacillus.</title>
        <authorList>
            <person name="Heyrman J."/>
            <person name="Logan N.A."/>
            <person name="Busse H.J."/>
            <person name="Balcaen A."/>
            <person name="Lebbe L."/>
            <person name="Rodriguez-Diaz M."/>
            <person name="Swings J."/>
            <person name="De Vos P."/>
        </authorList>
    </citation>
    <scope>NUCLEOTIDE SEQUENCE [LARGE SCALE GENOMIC DNA]</scope>
    <source>
        <strain evidence="7 8">LMG 19488</strain>
    </source>
</reference>
<gene>
    <name evidence="7" type="ORF">CFK40_08835</name>
</gene>
<keyword evidence="1" id="KW-0690">Ribosome biogenesis</keyword>
<dbReference type="GO" id="GO:0006508">
    <property type="term" value="P:proteolysis"/>
    <property type="evidence" value="ECO:0007669"/>
    <property type="project" value="UniProtKB-KW"/>
</dbReference>
<comment type="similarity">
    <text evidence="5">Belongs to the Prp family.</text>
</comment>
<dbReference type="Proteomes" id="UP000204391">
    <property type="component" value="Chromosome"/>
</dbReference>
<dbReference type="GO" id="GO:0042254">
    <property type="term" value="P:ribosome biogenesis"/>
    <property type="evidence" value="ECO:0007669"/>
    <property type="project" value="UniProtKB-KW"/>
</dbReference>
<dbReference type="KEGG" id="vne:CFK40_08835"/>
<evidence type="ECO:0000256" key="5">
    <source>
        <dbReference type="ARBA" id="ARBA00044503"/>
    </source>
</evidence>
<dbReference type="GO" id="GO:0008234">
    <property type="term" value="F:cysteine-type peptidase activity"/>
    <property type="evidence" value="ECO:0007669"/>
    <property type="project" value="UniProtKB-KW"/>
</dbReference>
<dbReference type="InterPro" id="IPR036764">
    <property type="entry name" value="Peptidase_Prp_sf"/>
</dbReference>
<dbReference type="Gene3D" id="3.30.70.1490">
    <property type="entry name" value="Cysteine protease Prp"/>
    <property type="match status" value="1"/>
</dbReference>
<name>A0A221MBX5_9BACI</name>
<dbReference type="OrthoDB" id="48998at2"/>
<dbReference type="RefSeq" id="WP_089531960.1">
    <property type="nucleotide sequence ID" value="NZ_CP022437.1"/>
</dbReference>
<keyword evidence="3" id="KW-0378">Hydrolase</keyword>
<evidence type="ECO:0000313" key="8">
    <source>
        <dbReference type="Proteomes" id="UP000204391"/>
    </source>
</evidence>
<dbReference type="PANTHER" id="PTHR39178">
    <property type="entry name" value="HYPOTHETICAL RIBOSOME-ASSOCIATED PROTEIN"/>
    <property type="match status" value="1"/>
</dbReference>
<evidence type="ECO:0000256" key="3">
    <source>
        <dbReference type="ARBA" id="ARBA00022801"/>
    </source>
</evidence>
<dbReference type="EMBL" id="CP022437">
    <property type="protein sequence ID" value="ASN05109.1"/>
    <property type="molecule type" value="Genomic_DNA"/>
</dbReference>
<dbReference type="PANTHER" id="PTHR39178:SF1">
    <property type="entry name" value="RIBOSOMAL-PROCESSING CYSTEINE PROTEASE PRP"/>
    <property type="match status" value="1"/>
</dbReference>